<dbReference type="InterPro" id="IPR001902">
    <property type="entry name" value="SLC26A/SulP_fam"/>
</dbReference>
<dbReference type="Pfam" id="PF00916">
    <property type="entry name" value="Sulfate_transp"/>
    <property type="match status" value="1"/>
</dbReference>
<dbReference type="KEGG" id="mik:FOE78_13540"/>
<keyword evidence="4 5" id="KW-0472">Membrane</keyword>
<dbReference type="GO" id="GO:0055085">
    <property type="term" value="P:transmembrane transport"/>
    <property type="evidence" value="ECO:0007669"/>
    <property type="project" value="InterPro"/>
</dbReference>
<organism evidence="7 8">
    <name type="scientific">Microlunatus elymi</name>
    <dbReference type="NCBI Taxonomy" id="2596828"/>
    <lineage>
        <taxon>Bacteria</taxon>
        <taxon>Bacillati</taxon>
        <taxon>Actinomycetota</taxon>
        <taxon>Actinomycetes</taxon>
        <taxon>Propionibacteriales</taxon>
        <taxon>Propionibacteriaceae</taxon>
        <taxon>Microlunatus</taxon>
    </lineage>
</organism>
<feature type="transmembrane region" description="Helical" evidence="5">
    <location>
        <begin position="101"/>
        <end position="119"/>
    </location>
</feature>
<keyword evidence="3 5" id="KW-1133">Transmembrane helix</keyword>
<feature type="transmembrane region" description="Helical" evidence="5">
    <location>
        <begin position="328"/>
        <end position="348"/>
    </location>
</feature>
<feature type="transmembrane region" description="Helical" evidence="5">
    <location>
        <begin position="386"/>
        <end position="415"/>
    </location>
</feature>
<evidence type="ECO:0000313" key="8">
    <source>
        <dbReference type="Proteomes" id="UP000319263"/>
    </source>
</evidence>
<evidence type="ECO:0000256" key="5">
    <source>
        <dbReference type="SAM" id="Phobius"/>
    </source>
</evidence>
<comment type="subcellular location">
    <subcellularLocation>
        <location evidence="1">Membrane</location>
        <topology evidence="1">Multi-pass membrane protein</topology>
    </subcellularLocation>
</comment>
<accession>A0A516Q079</accession>
<feature type="domain" description="STAS" evidence="6">
    <location>
        <begin position="445"/>
        <end position="560"/>
    </location>
</feature>
<feature type="transmembrane region" description="Helical" evidence="5">
    <location>
        <begin position="57"/>
        <end position="81"/>
    </location>
</feature>
<evidence type="ECO:0000256" key="4">
    <source>
        <dbReference type="ARBA" id="ARBA00023136"/>
    </source>
</evidence>
<dbReference type="Proteomes" id="UP000319263">
    <property type="component" value="Chromosome"/>
</dbReference>
<feature type="transmembrane region" description="Helical" evidence="5">
    <location>
        <begin position="354"/>
        <end position="374"/>
    </location>
</feature>
<evidence type="ECO:0000256" key="1">
    <source>
        <dbReference type="ARBA" id="ARBA00004141"/>
    </source>
</evidence>
<keyword evidence="2 5" id="KW-0812">Transmembrane</keyword>
<feature type="transmembrane region" description="Helical" evidence="5">
    <location>
        <begin position="175"/>
        <end position="196"/>
    </location>
</feature>
<dbReference type="RefSeq" id="WP_143986754.1">
    <property type="nucleotide sequence ID" value="NZ_CP041692.1"/>
</dbReference>
<feature type="transmembrane region" description="Helical" evidence="5">
    <location>
        <begin position="203"/>
        <end position="223"/>
    </location>
</feature>
<dbReference type="InterPro" id="IPR036513">
    <property type="entry name" value="STAS_dom_sf"/>
</dbReference>
<dbReference type="PANTHER" id="PTHR11814">
    <property type="entry name" value="SULFATE TRANSPORTER"/>
    <property type="match status" value="1"/>
</dbReference>
<dbReference type="GO" id="GO:0016020">
    <property type="term" value="C:membrane"/>
    <property type="evidence" value="ECO:0007669"/>
    <property type="project" value="UniProtKB-SubCell"/>
</dbReference>
<proteinExistence type="predicted"/>
<sequence length="582" mass="60526">MSWLLPSVRGYQRRWLRGDVIGGLAAGTVVIPQAMAYSTIAGLPVQIGLYTCMAPMIIYALLGGARALSVSTTSTIAVLVASTIAGLPDAAHRSAEDLQRAAFTLTFMVGICLLLMRLLRLGSLIEMISPATLTGIRVGVGLTVAASQLPALLGIASPPSDSGFFGKVAHAIDHLPQADLTTVLVAAAAIAVLLLLRRLAPTVPGPLVVVAAGILLVATTSIADRSDGHGLILIDHVPTGLPTPSIPVPGDVVSLMPGAMAIAVMAFMETVLVARTNRRRDEPQINVGQELTATGVASLGGGLTQSLPPAGGFSQSAVNLRAGARTQLAQLITAALAILVALFLAPLLDDLPKAILAAMVIVAVIGLLSPADFFRYARIDKAELWVAIVVGAIGLTGGMLLGVAVGVILTLALVVRQVNRARVRPLYPAANGGWTITEPPDQPEDDHQRRVPPEVVLLHLDGALYAGNTQITADAILRAARTSDDIRWVVLECVAVHAVTVPMVDILRDVAEDLERDGSTLILAGLGAQVRATMSRSQWFTQTERSGLVVPTVDAAIRLAAAGGPAQQLTDAAAEDQQRDAG</sequence>
<dbReference type="PROSITE" id="PS50801">
    <property type="entry name" value="STAS"/>
    <property type="match status" value="1"/>
</dbReference>
<dbReference type="SUPFAM" id="SSF52091">
    <property type="entry name" value="SpoIIaa-like"/>
    <property type="match status" value="1"/>
</dbReference>
<protein>
    <submittedName>
        <fullName evidence="7">STAS domain-containing protein</fullName>
    </submittedName>
</protein>
<gene>
    <name evidence="7" type="ORF">FOE78_13540</name>
</gene>
<dbReference type="AlphaFoldDB" id="A0A516Q079"/>
<evidence type="ECO:0000256" key="3">
    <source>
        <dbReference type="ARBA" id="ARBA00022989"/>
    </source>
</evidence>
<dbReference type="EMBL" id="CP041692">
    <property type="protein sequence ID" value="QDP96792.1"/>
    <property type="molecule type" value="Genomic_DNA"/>
</dbReference>
<feature type="transmembrane region" description="Helical" evidence="5">
    <location>
        <begin position="131"/>
        <end position="155"/>
    </location>
</feature>
<reference evidence="7 8" key="1">
    <citation type="submission" date="2019-07" db="EMBL/GenBank/DDBJ databases">
        <title>Microlunatus dokdonensis sp. nov. isolated from the rhizospheric soil of the wild plant Elymus tsukushiensis.</title>
        <authorList>
            <person name="Ghim S.-Y."/>
            <person name="Hwang Y.-J."/>
            <person name="Son J.-S."/>
            <person name="Shin J.-H."/>
        </authorList>
    </citation>
    <scope>NUCLEOTIDE SEQUENCE [LARGE SCALE GENOMIC DNA]</scope>
    <source>
        <strain evidence="7 8">KUDC0627</strain>
    </source>
</reference>
<keyword evidence="8" id="KW-1185">Reference proteome</keyword>
<feature type="transmembrane region" description="Helical" evidence="5">
    <location>
        <begin position="252"/>
        <end position="274"/>
    </location>
</feature>
<evidence type="ECO:0000256" key="2">
    <source>
        <dbReference type="ARBA" id="ARBA00022692"/>
    </source>
</evidence>
<evidence type="ECO:0000313" key="7">
    <source>
        <dbReference type="EMBL" id="QDP96792.1"/>
    </source>
</evidence>
<feature type="transmembrane region" description="Helical" evidence="5">
    <location>
        <begin position="20"/>
        <end position="45"/>
    </location>
</feature>
<dbReference type="Pfam" id="PF01740">
    <property type="entry name" value="STAS"/>
    <property type="match status" value="1"/>
</dbReference>
<dbReference type="CDD" id="cd07042">
    <property type="entry name" value="STAS_SulP_like_sulfate_transporter"/>
    <property type="match status" value="1"/>
</dbReference>
<dbReference type="Gene3D" id="3.30.750.24">
    <property type="entry name" value="STAS domain"/>
    <property type="match status" value="1"/>
</dbReference>
<dbReference type="InterPro" id="IPR011547">
    <property type="entry name" value="SLC26A/SulP_dom"/>
</dbReference>
<dbReference type="InterPro" id="IPR002645">
    <property type="entry name" value="STAS_dom"/>
</dbReference>
<dbReference type="OrthoDB" id="9769739at2"/>
<evidence type="ECO:0000259" key="6">
    <source>
        <dbReference type="PROSITE" id="PS50801"/>
    </source>
</evidence>
<name>A0A516Q079_9ACTN</name>